<dbReference type="AlphaFoldDB" id="A0A381DK52"/>
<protein>
    <submittedName>
        <fullName evidence="3">Predicted periplasmic lipoprotein</fullName>
    </submittedName>
</protein>
<feature type="region of interest" description="Disordered" evidence="1">
    <location>
        <begin position="130"/>
        <end position="150"/>
    </location>
</feature>
<dbReference type="GeneID" id="93089951"/>
<keyword evidence="2" id="KW-0732">Signal</keyword>
<dbReference type="Gene3D" id="2.60.40.3230">
    <property type="match status" value="1"/>
</dbReference>
<evidence type="ECO:0000313" key="4">
    <source>
        <dbReference type="Proteomes" id="UP000254920"/>
    </source>
</evidence>
<proteinExistence type="predicted"/>
<dbReference type="InterPro" id="IPR010824">
    <property type="entry name" value="DUF1425"/>
</dbReference>
<dbReference type="OrthoDB" id="5363081at2"/>
<gene>
    <name evidence="3" type="ORF">NCTC12475_01297</name>
</gene>
<keyword evidence="4" id="KW-1185">Reference proteome</keyword>
<organism evidence="3 4">
    <name type="scientific">Campylobacter sputorum subsp. sputorum</name>
    <dbReference type="NCBI Taxonomy" id="32024"/>
    <lineage>
        <taxon>Bacteria</taxon>
        <taxon>Pseudomonadati</taxon>
        <taxon>Campylobacterota</taxon>
        <taxon>Epsilonproteobacteria</taxon>
        <taxon>Campylobacterales</taxon>
        <taxon>Campylobacteraceae</taxon>
        <taxon>Campylobacter</taxon>
    </lineage>
</organism>
<dbReference type="InterPro" id="IPR038483">
    <property type="entry name" value="YcfL-like_sf"/>
</dbReference>
<feature type="signal peptide" evidence="2">
    <location>
        <begin position="1"/>
        <end position="24"/>
    </location>
</feature>
<name>A0A381DK52_9BACT</name>
<feature type="chain" id="PRO_5043478612" evidence="2">
    <location>
        <begin position="25"/>
        <end position="150"/>
    </location>
</feature>
<evidence type="ECO:0000256" key="1">
    <source>
        <dbReference type="SAM" id="MobiDB-lite"/>
    </source>
</evidence>
<reference evidence="3 4" key="1">
    <citation type="submission" date="2018-06" db="EMBL/GenBank/DDBJ databases">
        <authorList>
            <consortium name="Pathogen Informatics"/>
            <person name="Doyle S."/>
        </authorList>
    </citation>
    <scope>NUCLEOTIDE SEQUENCE [LARGE SCALE GENOMIC DNA]</scope>
    <source>
        <strain evidence="3 4">NCTC12475</strain>
    </source>
</reference>
<sequence length="150" mass="17540">MQVFKWFLFGFLLFFVGCSSNQNAMQNNEINVKNGSHIIFDDKSLQKWLRLDDVNVVKRSDDLIEFDVTFTNTSSSNKLVSYKVIWKDENGFTQKTIMSKWTKTLVEEGRSLNIHGISPSVKSKDFEIMLQEPTDDDENRNDSYHKQYSH</sequence>
<evidence type="ECO:0000256" key="2">
    <source>
        <dbReference type="SAM" id="SignalP"/>
    </source>
</evidence>
<evidence type="ECO:0000313" key="3">
    <source>
        <dbReference type="EMBL" id="SUX11082.1"/>
    </source>
</evidence>
<feature type="compositionally biased region" description="Basic and acidic residues" evidence="1">
    <location>
        <begin position="140"/>
        <end position="150"/>
    </location>
</feature>
<dbReference type="PROSITE" id="PS51257">
    <property type="entry name" value="PROKAR_LIPOPROTEIN"/>
    <property type="match status" value="1"/>
</dbReference>
<dbReference type="EMBL" id="UFVD01000001">
    <property type="protein sequence ID" value="SUX11082.1"/>
    <property type="molecule type" value="Genomic_DNA"/>
</dbReference>
<dbReference type="RefSeq" id="WP_089181857.1">
    <property type="nucleotide sequence ID" value="NZ_CP043427.1"/>
</dbReference>
<dbReference type="CDD" id="cd09030">
    <property type="entry name" value="DUF1425"/>
    <property type="match status" value="1"/>
</dbReference>
<dbReference type="Pfam" id="PF07233">
    <property type="entry name" value="DUF1425"/>
    <property type="match status" value="1"/>
</dbReference>
<keyword evidence="3" id="KW-0449">Lipoprotein</keyword>
<dbReference type="Proteomes" id="UP000254920">
    <property type="component" value="Unassembled WGS sequence"/>
</dbReference>
<accession>A0A381DK52</accession>